<dbReference type="EMBL" id="LGHJ01000016">
    <property type="protein sequence ID" value="KPL74968.1"/>
    <property type="molecule type" value="Genomic_DNA"/>
</dbReference>
<proteinExistence type="predicted"/>
<name>A0A0P6XHK2_9CHLR</name>
<gene>
    <name evidence="1" type="ORF">AC812_10660</name>
</gene>
<accession>A0A0P6XHK2</accession>
<dbReference type="STRING" id="360411.AC812_10660"/>
<sequence length="108" mass="11907">MIVARKAGYSWGAVRDAIRADEELSRMMQDESETVNDVAELTIVEKIKGGDENSAKWWLARTRRTKFGDSVDITSGGQPIKIEVEWRTIDVGQSETSGASQETSGDSI</sequence>
<evidence type="ECO:0000313" key="1">
    <source>
        <dbReference type="EMBL" id="KPL74968.1"/>
    </source>
</evidence>
<organism evidence="1 2">
    <name type="scientific">Bellilinea caldifistulae</name>
    <dbReference type="NCBI Taxonomy" id="360411"/>
    <lineage>
        <taxon>Bacteria</taxon>
        <taxon>Bacillati</taxon>
        <taxon>Chloroflexota</taxon>
        <taxon>Anaerolineae</taxon>
        <taxon>Anaerolineales</taxon>
        <taxon>Anaerolineaceae</taxon>
        <taxon>Bellilinea</taxon>
    </lineage>
</organism>
<reference evidence="1 2" key="1">
    <citation type="submission" date="2015-07" db="EMBL/GenBank/DDBJ databases">
        <title>Draft genome of Bellilinea caldifistulae DSM 17877.</title>
        <authorList>
            <person name="Hemp J."/>
            <person name="Ward L.M."/>
            <person name="Pace L.A."/>
            <person name="Fischer W.W."/>
        </authorList>
    </citation>
    <scope>NUCLEOTIDE SEQUENCE [LARGE SCALE GENOMIC DNA]</scope>
    <source>
        <strain evidence="1 2">GOMI-1</strain>
    </source>
</reference>
<dbReference type="AlphaFoldDB" id="A0A0P6XHK2"/>
<dbReference type="Proteomes" id="UP000050514">
    <property type="component" value="Unassembled WGS sequence"/>
</dbReference>
<evidence type="ECO:0000313" key="2">
    <source>
        <dbReference type="Proteomes" id="UP000050514"/>
    </source>
</evidence>
<protein>
    <submittedName>
        <fullName evidence="1">Uncharacterized protein</fullName>
    </submittedName>
</protein>
<comment type="caution">
    <text evidence="1">The sequence shown here is derived from an EMBL/GenBank/DDBJ whole genome shotgun (WGS) entry which is preliminary data.</text>
</comment>
<keyword evidence="2" id="KW-1185">Reference proteome</keyword>